<protein>
    <recommendedName>
        <fullName evidence="2">Tyr recombinase domain-containing protein</fullName>
    </recommendedName>
</protein>
<accession>A0ABN1XU50</accession>
<evidence type="ECO:0000313" key="4">
    <source>
        <dbReference type="Proteomes" id="UP001501414"/>
    </source>
</evidence>
<dbReference type="Gene3D" id="1.10.443.10">
    <property type="entry name" value="Intergrase catalytic core"/>
    <property type="match status" value="1"/>
</dbReference>
<dbReference type="EMBL" id="BAAAJK010000011">
    <property type="protein sequence ID" value="GAA1390272.1"/>
    <property type="molecule type" value="Genomic_DNA"/>
</dbReference>
<dbReference type="SUPFAM" id="SSF56349">
    <property type="entry name" value="DNA breaking-rejoining enzymes"/>
    <property type="match status" value="1"/>
</dbReference>
<comment type="caution">
    <text evidence="3">The sequence shown here is derived from an EMBL/GenBank/DDBJ whole genome shotgun (WGS) entry which is preliminary data.</text>
</comment>
<dbReference type="PROSITE" id="PS51898">
    <property type="entry name" value="TYR_RECOMBINASE"/>
    <property type="match status" value="1"/>
</dbReference>
<keyword evidence="4" id="KW-1185">Reference proteome</keyword>
<reference evidence="3 4" key="1">
    <citation type="journal article" date="2019" name="Int. J. Syst. Evol. Microbiol.">
        <title>The Global Catalogue of Microorganisms (GCM) 10K type strain sequencing project: providing services to taxonomists for standard genome sequencing and annotation.</title>
        <authorList>
            <consortium name="The Broad Institute Genomics Platform"/>
            <consortium name="The Broad Institute Genome Sequencing Center for Infectious Disease"/>
            <person name="Wu L."/>
            <person name="Ma J."/>
        </authorList>
    </citation>
    <scope>NUCLEOTIDE SEQUENCE [LARGE SCALE GENOMIC DNA]</scope>
    <source>
        <strain evidence="3 4">JCM 11896</strain>
    </source>
</reference>
<dbReference type="InterPro" id="IPR002104">
    <property type="entry name" value="Integrase_catalytic"/>
</dbReference>
<feature type="domain" description="Tyr recombinase" evidence="2">
    <location>
        <begin position="16"/>
        <end position="173"/>
    </location>
</feature>
<keyword evidence="1" id="KW-0233">DNA recombination</keyword>
<organism evidence="3 4">
    <name type="scientific">Pseudonocardia kongjuensis</name>
    <dbReference type="NCBI Taxonomy" id="102227"/>
    <lineage>
        <taxon>Bacteria</taxon>
        <taxon>Bacillati</taxon>
        <taxon>Actinomycetota</taxon>
        <taxon>Actinomycetes</taxon>
        <taxon>Pseudonocardiales</taxon>
        <taxon>Pseudonocardiaceae</taxon>
        <taxon>Pseudonocardia</taxon>
    </lineage>
</organism>
<dbReference type="InterPro" id="IPR013762">
    <property type="entry name" value="Integrase-like_cat_sf"/>
</dbReference>
<evidence type="ECO:0000313" key="3">
    <source>
        <dbReference type="EMBL" id="GAA1390272.1"/>
    </source>
</evidence>
<dbReference type="Proteomes" id="UP001501414">
    <property type="component" value="Unassembled WGS sequence"/>
</dbReference>
<evidence type="ECO:0000256" key="1">
    <source>
        <dbReference type="ARBA" id="ARBA00023172"/>
    </source>
</evidence>
<evidence type="ECO:0000259" key="2">
    <source>
        <dbReference type="PROSITE" id="PS51898"/>
    </source>
</evidence>
<name>A0ABN1XU50_9PSEU</name>
<proteinExistence type="predicted"/>
<gene>
    <name evidence="3" type="ORF">GCM10009613_30590</name>
</gene>
<dbReference type="InterPro" id="IPR011010">
    <property type="entry name" value="DNA_brk_join_enz"/>
</dbReference>
<sequence length="173" mass="18976">MRNVAKLVTPPRYVPAERGTWTADEVRSFLRTAAEDRLHAAWRLSLYGLRRGEVLGLRWDEDVDLDAGTLSVRRARVLVEVTVIEQEPKTRNGVRTLPLDEALAGALRALRTTQARERLAAGEGYEASGHVVVDELGAPVHPEVVLRRVRAAVEAGRAAADPSARGVGTRPCR</sequence>